<accession>A0A2N9GKK3</accession>
<dbReference type="GO" id="GO:0004519">
    <property type="term" value="F:endonuclease activity"/>
    <property type="evidence" value="ECO:0007669"/>
    <property type="project" value="UniProtKB-KW"/>
</dbReference>
<evidence type="ECO:0000313" key="9">
    <source>
        <dbReference type="EMBL" id="SPD00075.1"/>
    </source>
</evidence>
<name>A0A2N9GKK3_FAGSY</name>
<feature type="domain" description="Reverse transcriptase RNase H-like" evidence="8">
    <location>
        <begin position="271"/>
        <end position="359"/>
    </location>
</feature>
<dbReference type="Gene3D" id="3.30.70.270">
    <property type="match status" value="1"/>
</dbReference>
<feature type="region of interest" description="Disordered" evidence="7">
    <location>
        <begin position="17"/>
        <end position="39"/>
    </location>
</feature>
<keyword evidence="5" id="KW-0378">Hydrolase</keyword>
<proteinExistence type="predicted"/>
<dbReference type="InterPro" id="IPR043502">
    <property type="entry name" value="DNA/RNA_pol_sf"/>
</dbReference>
<dbReference type="InterPro" id="IPR041373">
    <property type="entry name" value="RT_RNaseH"/>
</dbReference>
<evidence type="ECO:0000256" key="4">
    <source>
        <dbReference type="ARBA" id="ARBA00022759"/>
    </source>
</evidence>
<dbReference type="PANTHER" id="PTHR48475:SF1">
    <property type="entry name" value="RNASE H TYPE-1 DOMAIN-CONTAINING PROTEIN"/>
    <property type="match status" value="1"/>
</dbReference>
<reference evidence="9" key="1">
    <citation type="submission" date="2018-02" db="EMBL/GenBank/DDBJ databases">
        <authorList>
            <person name="Cohen D.B."/>
            <person name="Kent A.D."/>
        </authorList>
    </citation>
    <scope>NUCLEOTIDE SEQUENCE</scope>
</reference>
<dbReference type="InterPro" id="IPR043128">
    <property type="entry name" value="Rev_trsase/Diguanyl_cyclase"/>
</dbReference>
<dbReference type="GO" id="GO:0016787">
    <property type="term" value="F:hydrolase activity"/>
    <property type="evidence" value="ECO:0007669"/>
    <property type="project" value="UniProtKB-KW"/>
</dbReference>
<dbReference type="EMBL" id="OIVN01002044">
    <property type="protein sequence ID" value="SPD00075.1"/>
    <property type="molecule type" value="Genomic_DNA"/>
</dbReference>
<evidence type="ECO:0000256" key="7">
    <source>
        <dbReference type="SAM" id="MobiDB-lite"/>
    </source>
</evidence>
<keyword evidence="6" id="KW-0695">RNA-directed DNA polymerase</keyword>
<evidence type="ECO:0000256" key="5">
    <source>
        <dbReference type="ARBA" id="ARBA00022801"/>
    </source>
</evidence>
<gene>
    <name evidence="9" type="ORF">FSB_LOCUS27957</name>
</gene>
<dbReference type="AlphaFoldDB" id="A0A2N9GKK3"/>
<evidence type="ECO:0000259" key="8">
    <source>
        <dbReference type="Pfam" id="PF17917"/>
    </source>
</evidence>
<dbReference type="Pfam" id="PF17917">
    <property type="entry name" value="RT_RNaseH"/>
    <property type="match status" value="1"/>
</dbReference>
<keyword evidence="4" id="KW-0255">Endonuclease</keyword>
<sequence length="609" mass="68828">MAPGSRGVGAVFVHFSGEDSDQTGDAIGEPRVPRRSRSRYLSNAPGLADQLVASRKDSAREGGSCAAYFCKVPDLRKSELGLVRYGPANRGHRSVFGPFEGSFPIGIPASPVLTITPSFLVRFRPVKYGIEALDILYALVKGCSPKSGKCIPDHILRISRYIGLKSGQKWLGQPSVKLGQPWSNLVNSGRIWSNLLKLWERGIEIDPAKVQVIRSMPAPKTEKEIRSFLRRINYIARFIAQLTANLRASVQAAEKRRKDKHPWAACWDNKRAMLGQQDETGKKEQAIYYLSKKFTEPETRYLLVEKMCCALAWASKKLRQYMLYYTTWLVSRMDPIKYIFEKPTPTGKIARWQVLLSEFDILFVARKAIKGQAIADYLADYPSEQLELMDSELVFLTRNKLICKPRHVGKKTHSCTNVELSDRQDFPGSSRNPDWKTVLQRTKNTPAAPVRGTVSHESKLGFPLIRNLTKSLSDSLQVDPRARVRWKDDDSGYDVQLSVRLIASPVRPESSPEKHIKTDPAPRLPGAITLYSELRFMQTLYRWKVDVESFPKICCMTHFEHQKASKTALENQVRKGYARENRGRFSGGLAWRIRAPRGSTRAGPYRAGA</sequence>
<dbReference type="SUPFAM" id="SSF56672">
    <property type="entry name" value="DNA/RNA polymerases"/>
    <property type="match status" value="1"/>
</dbReference>
<keyword evidence="2" id="KW-0548">Nucleotidyltransferase</keyword>
<evidence type="ECO:0000256" key="2">
    <source>
        <dbReference type="ARBA" id="ARBA00022695"/>
    </source>
</evidence>
<evidence type="ECO:0000256" key="3">
    <source>
        <dbReference type="ARBA" id="ARBA00022722"/>
    </source>
</evidence>
<dbReference type="GO" id="GO:0003964">
    <property type="term" value="F:RNA-directed DNA polymerase activity"/>
    <property type="evidence" value="ECO:0007669"/>
    <property type="project" value="UniProtKB-KW"/>
</dbReference>
<organism evidence="9">
    <name type="scientific">Fagus sylvatica</name>
    <name type="common">Beechnut</name>
    <dbReference type="NCBI Taxonomy" id="28930"/>
    <lineage>
        <taxon>Eukaryota</taxon>
        <taxon>Viridiplantae</taxon>
        <taxon>Streptophyta</taxon>
        <taxon>Embryophyta</taxon>
        <taxon>Tracheophyta</taxon>
        <taxon>Spermatophyta</taxon>
        <taxon>Magnoliopsida</taxon>
        <taxon>eudicotyledons</taxon>
        <taxon>Gunneridae</taxon>
        <taxon>Pentapetalae</taxon>
        <taxon>rosids</taxon>
        <taxon>fabids</taxon>
        <taxon>Fagales</taxon>
        <taxon>Fagaceae</taxon>
        <taxon>Fagus</taxon>
    </lineage>
</organism>
<protein>
    <recommendedName>
        <fullName evidence="8">Reverse transcriptase RNase H-like domain-containing protein</fullName>
    </recommendedName>
</protein>
<evidence type="ECO:0000256" key="6">
    <source>
        <dbReference type="ARBA" id="ARBA00022918"/>
    </source>
</evidence>
<keyword evidence="1" id="KW-0808">Transferase</keyword>
<keyword evidence="3" id="KW-0540">Nuclease</keyword>
<evidence type="ECO:0000256" key="1">
    <source>
        <dbReference type="ARBA" id="ARBA00022679"/>
    </source>
</evidence>
<dbReference type="PANTHER" id="PTHR48475">
    <property type="entry name" value="RIBONUCLEASE H"/>
    <property type="match status" value="1"/>
</dbReference>